<evidence type="ECO:0000256" key="7">
    <source>
        <dbReference type="PIRSR" id="PIRSR038994-2"/>
    </source>
</evidence>
<dbReference type="GO" id="GO:0008448">
    <property type="term" value="F:N-acetylglucosamine-6-phosphate deacetylase activity"/>
    <property type="evidence" value="ECO:0007669"/>
    <property type="project" value="InterPro"/>
</dbReference>
<keyword evidence="3 5" id="KW-0378">Hydrolase</keyword>
<name>A0A560AG31_AZOBR</name>
<feature type="binding site" evidence="7">
    <location>
        <begin position="259"/>
        <end position="260"/>
    </location>
    <ligand>
        <name>substrate</name>
    </ligand>
</feature>
<dbReference type="SUPFAM" id="SSF51556">
    <property type="entry name" value="Metallo-dependent hydrolases"/>
    <property type="match status" value="1"/>
</dbReference>
<feature type="binding site" evidence="7">
    <location>
        <position position="182"/>
    </location>
    <ligand>
        <name>substrate</name>
    </ligand>
</feature>
<protein>
    <submittedName>
        <fullName evidence="10">N-acetylglucosamine 6-phosphate deacetylase</fullName>
    </submittedName>
</protein>
<dbReference type="FunFam" id="3.20.20.140:FF:000004">
    <property type="entry name" value="N-acetylglucosamine-6-phosphate deacetylase"/>
    <property type="match status" value="1"/>
</dbReference>
<sequence>MPTRRPLRRGPRRVFLSAHRRFPRRSPSGADLNHAHSPAADRPLQALVNATLHTGDSVLAGAALLIDGPAIAAIVAPEAIPAEAAVTDLGGGILAPGFIDLQVNGGGGALFNDTPDLPTLRRIAEAHRRFGTTGLLPTLITDSAEKRAAAVAAVRAALAEGMPGVLGIHLEGPHIAPERRGVHDARFIAPPDADDLALLGGLSGLPALVTLAPEAVPPEPVRRLAAAGLRVAAGHSAASWAQAKAGFAAGITGVTHLFNAMSPLGSREPGMVGAALEDDAVWCGIIVDGHHVHDASVRLAWKAKARGRLFLVTDAMPPVGTPDSHPAGSFQLYGEDIRVEDGRCVTADGTLAGSALDMATAVRNAVERVGIPLDEALRMAAAYPADFMGMAGRRGRIRPGLAADLVHLDERLRVRATWIGGKMALS</sequence>
<gene>
    <name evidence="10" type="ORF">FBZ82_12634</name>
</gene>
<dbReference type="GO" id="GO:0006046">
    <property type="term" value="P:N-acetylglucosamine catabolic process"/>
    <property type="evidence" value="ECO:0007669"/>
    <property type="project" value="TreeGrafter"/>
</dbReference>
<keyword evidence="2 8" id="KW-0479">Metal-binding</keyword>
<comment type="caution">
    <text evidence="10">The sequence shown here is derived from an EMBL/GenBank/DDBJ whole genome shotgun (WGS) entry which is preliminary data.</text>
</comment>
<dbReference type="Pfam" id="PF01979">
    <property type="entry name" value="Amidohydro_1"/>
    <property type="match status" value="1"/>
</dbReference>
<comment type="similarity">
    <text evidence="1 5">Belongs to the metallo-dependent hydrolases superfamily. NagA family.</text>
</comment>
<dbReference type="CDD" id="cd00854">
    <property type="entry name" value="NagA"/>
    <property type="match status" value="1"/>
</dbReference>
<feature type="active site" description="Proton donor/acceptor" evidence="6">
    <location>
        <position position="314"/>
    </location>
</feature>
<evidence type="ECO:0000256" key="3">
    <source>
        <dbReference type="ARBA" id="ARBA00022801"/>
    </source>
</evidence>
<evidence type="ECO:0000256" key="6">
    <source>
        <dbReference type="PIRSR" id="PIRSR038994-1"/>
    </source>
</evidence>
<dbReference type="PIRSF" id="PIRSF038994">
    <property type="entry name" value="NagA"/>
    <property type="match status" value="1"/>
</dbReference>
<feature type="binding site" evidence="8">
    <location>
        <position position="171"/>
    </location>
    <ligand>
        <name>Zn(2+)</name>
        <dbReference type="ChEBI" id="CHEBI:29105"/>
    </ligand>
</feature>
<dbReference type="NCBIfam" id="TIGR00221">
    <property type="entry name" value="nagA"/>
    <property type="match status" value="1"/>
</dbReference>
<evidence type="ECO:0000259" key="9">
    <source>
        <dbReference type="Pfam" id="PF01979"/>
    </source>
</evidence>
<feature type="binding site" evidence="7">
    <location>
        <begin position="351"/>
        <end position="353"/>
    </location>
    <ligand>
        <name>substrate</name>
    </ligand>
</feature>
<evidence type="ECO:0000256" key="1">
    <source>
        <dbReference type="ARBA" id="ARBA00010716"/>
    </source>
</evidence>
<dbReference type="PANTHER" id="PTHR11113:SF14">
    <property type="entry name" value="N-ACETYLGLUCOSAMINE-6-PHOSPHATE DEACETYLASE"/>
    <property type="match status" value="1"/>
</dbReference>
<dbReference type="SUPFAM" id="SSF51338">
    <property type="entry name" value="Composite domain of metallo-dependent hydrolases"/>
    <property type="match status" value="1"/>
</dbReference>
<dbReference type="AlphaFoldDB" id="A0A560AG31"/>
<keyword evidence="4 5" id="KW-0119">Carbohydrate metabolism</keyword>
<evidence type="ECO:0000256" key="2">
    <source>
        <dbReference type="ARBA" id="ARBA00022723"/>
    </source>
</evidence>
<evidence type="ECO:0000256" key="8">
    <source>
        <dbReference type="PIRSR" id="PIRSR038994-3"/>
    </source>
</evidence>
<dbReference type="EMBL" id="VITF01000026">
    <property type="protein sequence ID" value="TWA59272.1"/>
    <property type="molecule type" value="Genomic_DNA"/>
</dbReference>
<organism evidence="10 11">
    <name type="scientific">Azospirillum brasilense</name>
    <dbReference type="NCBI Taxonomy" id="192"/>
    <lineage>
        <taxon>Bacteria</taxon>
        <taxon>Pseudomonadati</taxon>
        <taxon>Pseudomonadota</taxon>
        <taxon>Alphaproteobacteria</taxon>
        <taxon>Rhodospirillales</taxon>
        <taxon>Azospirillaceae</taxon>
        <taxon>Azospirillum</taxon>
    </lineage>
</organism>
<dbReference type="PANTHER" id="PTHR11113">
    <property type="entry name" value="N-ACETYLGLUCOSAMINE-6-PHOSPHATE DEACETYLASE"/>
    <property type="match status" value="1"/>
</dbReference>
<feature type="domain" description="Amidohydrolase-related" evidence="9">
    <location>
        <begin position="93"/>
        <end position="423"/>
    </location>
</feature>
<feature type="binding site" evidence="7">
    <location>
        <position position="267"/>
    </location>
    <ligand>
        <name>substrate</name>
    </ligand>
</feature>
<dbReference type="InterPro" id="IPR011059">
    <property type="entry name" value="Metal-dep_hydrolase_composite"/>
</dbReference>
<dbReference type="InterPro" id="IPR006680">
    <property type="entry name" value="Amidohydro-rel"/>
</dbReference>
<evidence type="ECO:0000313" key="10">
    <source>
        <dbReference type="EMBL" id="TWA59272.1"/>
    </source>
</evidence>
<dbReference type="Gene3D" id="3.20.20.140">
    <property type="entry name" value="Metal-dependent hydrolases"/>
    <property type="match status" value="1"/>
</dbReference>
<accession>A0A560AG31</accession>
<proteinExistence type="inferred from homology"/>
<dbReference type="Proteomes" id="UP000316083">
    <property type="component" value="Unassembled WGS sequence"/>
</dbReference>
<comment type="cofactor">
    <cofactor evidence="8">
        <name>a divalent metal cation</name>
        <dbReference type="ChEBI" id="CHEBI:60240"/>
    </cofactor>
    <text evidence="8">Binds 1 divalent metal cation per subunit.</text>
</comment>
<feature type="binding site" evidence="8">
    <location>
        <position position="235"/>
    </location>
    <ligand>
        <name>Zn(2+)</name>
        <dbReference type="ChEBI" id="CHEBI:29105"/>
    </ligand>
</feature>
<reference evidence="10 11" key="1">
    <citation type="submission" date="2019-06" db="EMBL/GenBank/DDBJ databases">
        <title>Genomic Encyclopedia of Type Strains, Phase IV (KMG-V): Genome sequencing to study the core and pangenomes of soil and plant-associated prokaryotes.</title>
        <authorList>
            <person name="Whitman W."/>
        </authorList>
    </citation>
    <scope>NUCLEOTIDE SEQUENCE [LARGE SCALE GENOMIC DNA]</scope>
    <source>
        <strain evidence="10 11">BR 11796</strain>
    </source>
</reference>
<dbReference type="InterPro" id="IPR003764">
    <property type="entry name" value="GlcNAc_6-P_deAcase"/>
</dbReference>
<dbReference type="GO" id="GO:0046872">
    <property type="term" value="F:metal ion binding"/>
    <property type="evidence" value="ECO:0007669"/>
    <property type="project" value="UniProtKB-KW"/>
</dbReference>
<evidence type="ECO:0000256" key="4">
    <source>
        <dbReference type="ARBA" id="ARBA00023277"/>
    </source>
</evidence>
<evidence type="ECO:0000256" key="5">
    <source>
        <dbReference type="PIRNR" id="PIRNR038994"/>
    </source>
</evidence>
<dbReference type="Gene3D" id="2.30.40.10">
    <property type="entry name" value="Urease, subunit C, domain 1"/>
    <property type="match status" value="1"/>
</dbReference>
<feature type="binding site" evidence="7">
    <location>
        <position position="291"/>
    </location>
    <ligand>
        <name>substrate</name>
    </ligand>
</feature>
<dbReference type="InterPro" id="IPR032466">
    <property type="entry name" value="Metal_Hydrolase"/>
</dbReference>
<evidence type="ECO:0000313" key="11">
    <source>
        <dbReference type="Proteomes" id="UP000316083"/>
    </source>
</evidence>
<feature type="binding site" evidence="8">
    <location>
        <position position="256"/>
    </location>
    <ligand>
        <name>Zn(2+)</name>
        <dbReference type="ChEBI" id="CHEBI:29105"/>
    </ligand>
</feature>